<dbReference type="AlphaFoldDB" id="A0AAV9V4C4"/>
<dbReference type="Gene3D" id="1.10.8.140">
    <property type="entry name" value="PDCD5-like"/>
    <property type="match status" value="1"/>
</dbReference>
<evidence type="ECO:0000313" key="3">
    <source>
        <dbReference type="EMBL" id="KAK6353353.1"/>
    </source>
</evidence>
<evidence type="ECO:0000313" key="4">
    <source>
        <dbReference type="Proteomes" id="UP001375240"/>
    </source>
</evidence>
<name>A0AAV9V4C4_9PEZI</name>
<sequence>MNDDDLQKIRQARLQQLQQENAAASPGNGGGGGGDQQSAEAEARKSVLSQILTPEANDRLGRIALVKADRAHELESRLIALARAGQIRERVTDDNLRAMLEGASEAGKKEEGKIVFQRRRGVAYDDEDDDWD</sequence>
<dbReference type="GO" id="GO:0003677">
    <property type="term" value="F:DNA binding"/>
    <property type="evidence" value="ECO:0007669"/>
    <property type="project" value="InterPro"/>
</dbReference>
<dbReference type="EMBL" id="JAVHNQ010000003">
    <property type="protein sequence ID" value="KAK6353353.1"/>
    <property type="molecule type" value="Genomic_DNA"/>
</dbReference>
<feature type="region of interest" description="Disordered" evidence="2">
    <location>
        <begin position="16"/>
        <end position="51"/>
    </location>
</feature>
<accession>A0AAV9V4C4</accession>
<comment type="similarity">
    <text evidence="1">Belongs to the PDCD5 family.</text>
</comment>
<dbReference type="GO" id="GO:0005829">
    <property type="term" value="C:cytosol"/>
    <property type="evidence" value="ECO:0007669"/>
    <property type="project" value="TreeGrafter"/>
</dbReference>
<dbReference type="PIRSF" id="PIRSF015730">
    <property type="entry name" value="TFAR19"/>
    <property type="match status" value="1"/>
</dbReference>
<dbReference type="Pfam" id="PF01984">
    <property type="entry name" value="dsDNA_bind"/>
    <property type="match status" value="1"/>
</dbReference>
<evidence type="ECO:0000256" key="2">
    <source>
        <dbReference type="SAM" id="MobiDB-lite"/>
    </source>
</evidence>
<proteinExistence type="inferred from homology"/>
<dbReference type="InterPro" id="IPR002836">
    <property type="entry name" value="PDCD5-like"/>
</dbReference>
<dbReference type="PANTHER" id="PTHR10840">
    <property type="entry name" value="PROGRAMMED CELL DEATH PROTEIN 5"/>
    <property type="match status" value="1"/>
</dbReference>
<protein>
    <submittedName>
        <fullName evidence="3">Uncharacterized protein</fullName>
    </submittedName>
</protein>
<dbReference type="SUPFAM" id="SSF46950">
    <property type="entry name" value="Double-stranded DNA-binding domain"/>
    <property type="match status" value="1"/>
</dbReference>
<dbReference type="PANTHER" id="PTHR10840:SF0">
    <property type="entry name" value="PROGRAMMED CELL DEATH PROTEIN 5"/>
    <property type="match status" value="1"/>
</dbReference>
<keyword evidence="4" id="KW-1185">Reference proteome</keyword>
<dbReference type="Proteomes" id="UP001375240">
    <property type="component" value="Unassembled WGS sequence"/>
</dbReference>
<gene>
    <name evidence="3" type="ORF">TWF696_005321</name>
</gene>
<organism evidence="3 4">
    <name type="scientific">Orbilia brochopaga</name>
    <dbReference type="NCBI Taxonomy" id="3140254"/>
    <lineage>
        <taxon>Eukaryota</taxon>
        <taxon>Fungi</taxon>
        <taxon>Dikarya</taxon>
        <taxon>Ascomycota</taxon>
        <taxon>Pezizomycotina</taxon>
        <taxon>Orbiliomycetes</taxon>
        <taxon>Orbiliales</taxon>
        <taxon>Orbiliaceae</taxon>
        <taxon>Orbilia</taxon>
    </lineage>
</organism>
<reference evidence="3 4" key="1">
    <citation type="submission" date="2019-10" db="EMBL/GenBank/DDBJ databases">
        <authorList>
            <person name="Palmer J.M."/>
        </authorList>
    </citation>
    <scope>NUCLEOTIDE SEQUENCE [LARGE SCALE GENOMIC DNA]</scope>
    <source>
        <strain evidence="3 4">TWF696</strain>
    </source>
</reference>
<dbReference type="InterPro" id="IPR036883">
    <property type="entry name" value="PDCD5-like_sf"/>
</dbReference>
<comment type="caution">
    <text evidence="3">The sequence shown here is derived from an EMBL/GenBank/DDBJ whole genome shotgun (WGS) entry which is preliminary data.</text>
</comment>
<evidence type="ECO:0000256" key="1">
    <source>
        <dbReference type="ARBA" id="ARBA00010490"/>
    </source>
</evidence>
<dbReference type="GO" id="GO:0005634">
    <property type="term" value="C:nucleus"/>
    <property type="evidence" value="ECO:0007669"/>
    <property type="project" value="TreeGrafter"/>
</dbReference>